<dbReference type="Pfam" id="PF00005">
    <property type="entry name" value="ABC_tran"/>
    <property type="match status" value="2"/>
</dbReference>
<organism evidence="6 7">
    <name type="scientific">Thermophilibacter immobilis</name>
    <dbReference type="NCBI Taxonomy" id="2779519"/>
    <lineage>
        <taxon>Bacteria</taxon>
        <taxon>Bacillati</taxon>
        <taxon>Actinomycetota</taxon>
        <taxon>Coriobacteriia</taxon>
        <taxon>Coriobacteriales</taxon>
        <taxon>Atopobiaceae</taxon>
        <taxon>Thermophilibacter</taxon>
    </lineage>
</organism>
<keyword evidence="7" id="KW-1185">Reference proteome</keyword>
<accession>A0A7S7RTQ2</accession>
<dbReference type="SUPFAM" id="SSF52540">
    <property type="entry name" value="P-loop containing nucleoside triphosphate hydrolases"/>
    <property type="match status" value="2"/>
</dbReference>
<evidence type="ECO:0000256" key="3">
    <source>
        <dbReference type="ARBA" id="ARBA00022741"/>
    </source>
</evidence>
<dbReference type="PROSITE" id="PS00211">
    <property type="entry name" value="ABC_TRANSPORTER_1"/>
    <property type="match status" value="2"/>
</dbReference>
<evidence type="ECO:0000259" key="5">
    <source>
        <dbReference type="PROSITE" id="PS50893"/>
    </source>
</evidence>
<dbReference type="SMART" id="SM00382">
    <property type="entry name" value="AAA"/>
    <property type="match status" value="2"/>
</dbReference>
<dbReference type="GO" id="GO:0042626">
    <property type="term" value="F:ATPase-coupled transmembrane transporter activity"/>
    <property type="evidence" value="ECO:0007669"/>
    <property type="project" value="TreeGrafter"/>
</dbReference>
<proteinExistence type="inferred from homology"/>
<reference evidence="6 7" key="1">
    <citation type="submission" date="2020-10" db="EMBL/GenBank/DDBJ databases">
        <title>Olsenella immobilis sp.nov., isolated from the mud in a fermentation cellar used for the production of Chinese strong-flavoured liquor.</title>
        <authorList>
            <person name="Lu L."/>
        </authorList>
    </citation>
    <scope>NUCLEOTIDE SEQUENCE [LARGE SCALE GENOMIC DNA]</scope>
    <source>
        <strain evidence="6 7">LZLJ-2</strain>
    </source>
</reference>
<dbReference type="KEGG" id="tio:INP52_08605"/>
<dbReference type="GO" id="GO:0043190">
    <property type="term" value="C:ATP-binding cassette (ABC) transporter complex"/>
    <property type="evidence" value="ECO:0007669"/>
    <property type="project" value="TreeGrafter"/>
</dbReference>
<keyword evidence="4 6" id="KW-0067">ATP-binding</keyword>
<evidence type="ECO:0000256" key="1">
    <source>
        <dbReference type="ARBA" id="ARBA00005417"/>
    </source>
</evidence>
<dbReference type="InterPro" id="IPR050095">
    <property type="entry name" value="ECF_ABC_transporter_ATP-bd"/>
</dbReference>
<dbReference type="GO" id="GO:0005524">
    <property type="term" value="F:ATP binding"/>
    <property type="evidence" value="ECO:0007669"/>
    <property type="project" value="UniProtKB-KW"/>
</dbReference>
<dbReference type="EMBL" id="CP063767">
    <property type="protein sequence ID" value="QOY60451.1"/>
    <property type="molecule type" value="Genomic_DNA"/>
</dbReference>
<evidence type="ECO:0000313" key="6">
    <source>
        <dbReference type="EMBL" id="QOY60451.1"/>
    </source>
</evidence>
<comment type="similarity">
    <text evidence="1">Belongs to the ABC transporter superfamily.</text>
</comment>
<protein>
    <submittedName>
        <fullName evidence="6">ATP-binding cassette domain-containing protein</fullName>
    </submittedName>
</protein>
<dbReference type="RefSeq" id="WP_194370910.1">
    <property type="nucleotide sequence ID" value="NZ_CP063767.1"/>
</dbReference>
<dbReference type="Gene3D" id="3.40.50.300">
    <property type="entry name" value="P-loop containing nucleotide triphosphate hydrolases"/>
    <property type="match status" value="2"/>
</dbReference>
<evidence type="ECO:0000313" key="7">
    <source>
        <dbReference type="Proteomes" id="UP000593735"/>
    </source>
</evidence>
<evidence type="ECO:0000256" key="4">
    <source>
        <dbReference type="ARBA" id="ARBA00022840"/>
    </source>
</evidence>
<evidence type="ECO:0000256" key="2">
    <source>
        <dbReference type="ARBA" id="ARBA00022448"/>
    </source>
</evidence>
<dbReference type="InterPro" id="IPR015856">
    <property type="entry name" value="ABC_transpr_CbiO/EcfA_su"/>
</dbReference>
<feature type="domain" description="ABC transporter" evidence="5">
    <location>
        <begin position="289"/>
        <end position="514"/>
    </location>
</feature>
<dbReference type="PANTHER" id="PTHR43553">
    <property type="entry name" value="HEAVY METAL TRANSPORTER"/>
    <property type="match status" value="1"/>
</dbReference>
<keyword evidence="2" id="KW-0813">Transport</keyword>
<dbReference type="Proteomes" id="UP000593735">
    <property type="component" value="Chromosome"/>
</dbReference>
<gene>
    <name evidence="6" type="ORF">INP52_08605</name>
</gene>
<dbReference type="InterPro" id="IPR003439">
    <property type="entry name" value="ABC_transporter-like_ATP-bd"/>
</dbReference>
<keyword evidence="3" id="KW-0547">Nucleotide-binding</keyword>
<dbReference type="PANTHER" id="PTHR43553:SF24">
    <property type="entry name" value="ENERGY-COUPLING FACTOR TRANSPORTER ATP-BINDING PROTEIN ECFA1"/>
    <property type="match status" value="1"/>
</dbReference>
<sequence length="531" mass="56253">MIELRRVGFSYDGEHPVLEDVSLNLMPGERTVLLGLNGSGKSTLARMLNGALLPAHGTVTVDGVVSGLATARELARRVGYVRQDPRNQIVSALVSDEVAFGPRNLGLAREEVLARVDESLVACGISELSDRMTTELSGGQQQLLALAGVLTLHPSYLVLDEAGSQLDGIARARLRATVGHLVERGVGVLEIAHGAQAPFGADHVLVLSGGRMGWEGTTQGFFESEAALAAAGLADDTLARLLSEATRRGYALGQQPDPEGLAAFLGPESVRVRREATDEPCPTAQTHEISLSQVTVGYGDVRALDEVSLAASSGLTLVLGRPGSGKTTAARVLAGVLEPDAGRALLDRKSVRAGRVGLAFQRPEDQLFADTILADIAFGPLAAGRTPREAEKDAHAAAVRLGVGKELLRRSPFELSGGQMRRVALAGVIAAEPVAYVFDEPTAGLDAPARRLLHDLIRNLTSRGASVLVISHDADEWLDEATRVVFVRDGRVVRTVPPEALFEAPKIFEEAGLEVPFEVRLRAARGGRDHA</sequence>
<dbReference type="InterPro" id="IPR003593">
    <property type="entry name" value="AAA+_ATPase"/>
</dbReference>
<dbReference type="CDD" id="cd03225">
    <property type="entry name" value="ABC_cobalt_CbiO_domain1"/>
    <property type="match status" value="2"/>
</dbReference>
<dbReference type="PROSITE" id="PS50893">
    <property type="entry name" value="ABC_TRANSPORTER_2"/>
    <property type="match status" value="2"/>
</dbReference>
<dbReference type="InterPro" id="IPR017871">
    <property type="entry name" value="ABC_transporter-like_CS"/>
</dbReference>
<dbReference type="InterPro" id="IPR027417">
    <property type="entry name" value="P-loop_NTPase"/>
</dbReference>
<name>A0A7S7RTQ2_9ACTN</name>
<feature type="domain" description="ABC transporter" evidence="5">
    <location>
        <begin position="2"/>
        <end position="234"/>
    </location>
</feature>
<dbReference type="AlphaFoldDB" id="A0A7S7RTQ2"/>
<dbReference type="GO" id="GO:0016887">
    <property type="term" value="F:ATP hydrolysis activity"/>
    <property type="evidence" value="ECO:0007669"/>
    <property type="project" value="InterPro"/>
</dbReference>